<dbReference type="BioCyc" id="SCEL448385:SCE_RS48840-MONOMER"/>
<evidence type="ECO:0000313" key="2">
    <source>
        <dbReference type="EMBL" id="CAN94133.1"/>
    </source>
</evidence>
<name>A9EQF4_SORC5</name>
<evidence type="ECO:0000256" key="1">
    <source>
        <dbReference type="SAM" id="MobiDB-lite"/>
    </source>
</evidence>
<dbReference type="PROSITE" id="PS51257">
    <property type="entry name" value="PROKAR_LIPOPROTEIN"/>
    <property type="match status" value="1"/>
</dbReference>
<dbReference type="HOGENOM" id="CLU_1625982_0_0_7"/>
<accession>A9EQF4</accession>
<feature type="region of interest" description="Disordered" evidence="1">
    <location>
        <begin position="131"/>
        <end position="163"/>
    </location>
</feature>
<gene>
    <name evidence="2" type="ordered locus">sce3973</name>
</gene>
<dbReference type="EMBL" id="AM746676">
    <property type="protein sequence ID" value="CAN94133.1"/>
    <property type="molecule type" value="Genomic_DNA"/>
</dbReference>
<dbReference type="KEGG" id="scl:sce3973"/>
<feature type="compositionally biased region" description="Low complexity" evidence="1">
    <location>
        <begin position="150"/>
        <end position="163"/>
    </location>
</feature>
<dbReference type="RefSeq" id="WP_012236603.1">
    <property type="nucleotide sequence ID" value="NC_010162.1"/>
</dbReference>
<organism evidence="2 3">
    <name type="scientific">Sorangium cellulosum (strain So ce56)</name>
    <name type="common">Polyangium cellulosum (strain So ce56)</name>
    <dbReference type="NCBI Taxonomy" id="448385"/>
    <lineage>
        <taxon>Bacteria</taxon>
        <taxon>Pseudomonadati</taxon>
        <taxon>Myxococcota</taxon>
        <taxon>Polyangia</taxon>
        <taxon>Polyangiales</taxon>
        <taxon>Polyangiaceae</taxon>
        <taxon>Sorangium</taxon>
    </lineage>
</organism>
<dbReference type="Proteomes" id="UP000002139">
    <property type="component" value="Chromosome"/>
</dbReference>
<evidence type="ECO:0000313" key="3">
    <source>
        <dbReference type="Proteomes" id="UP000002139"/>
    </source>
</evidence>
<sequence>MRITVLLISCCSVGILAGCFTSRKSRKGPPEFLLGARAVQTSPGGDRHRDENASTGVTGTGYVDAAAALAGAAGSTVANRAIYDTCYAACPTGTACDAATGMCVRQPCGGKCPADYRCKVVEGKEACVLGEPDRGVVSPPAAPGAGELGPGAAPGDAPGPRVN</sequence>
<proteinExistence type="predicted"/>
<protein>
    <submittedName>
        <fullName evidence="2">Secreted protein</fullName>
    </submittedName>
</protein>
<dbReference type="AlphaFoldDB" id="A9EQF4"/>
<keyword evidence="3" id="KW-1185">Reference proteome</keyword>
<reference evidence="2 3" key="1">
    <citation type="journal article" date="2007" name="Nat. Biotechnol.">
        <title>Complete genome sequence of the myxobacterium Sorangium cellulosum.</title>
        <authorList>
            <person name="Schneiker S."/>
            <person name="Perlova O."/>
            <person name="Kaiser O."/>
            <person name="Gerth K."/>
            <person name="Alici A."/>
            <person name="Altmeyer M.O."/>
            <person name="Bartels D."/>
            <person name="Bekel T."/>
            <person name="Beyer S."/>
            <person name="Bode E."/>
            <person name="Bode H.B."/>
            <person name="Bolten C.J."/>
            <person name="Choudhuri J.V."/>
            <person name="Doss S."/>
            <person name="Elnakady Y.A."/>
            <person name="Frank B."/>
            <person name="Gaigalat L."/>
            <person name="Goesmann A."/>
            <person name="Groeger C."/>
            <person name="Gross F."/>
            <person name="Jelsbak L."/>
            <person name="Jelsbak L."/>
            <person name="Kalinowski J."/>
            <person name="Kegler C."/>
            <person name="Knauber T."/>
            <person name="Konietzny S."/>
            <person name="Kopp M."/>
            <person name="Krause L."/>
            <person name="Krug D."/>
            <person name="Linke B."/>
            <person name="Mahmud T."/>
            <person name="Martinez-Arias R."/>
            <person name="McHardy A.C."/>
            <person name="Merai M."/>
            <person name="Meyer F."/>
            <person name="Mormann S."/>
            <person name="Munoz-Dorado J."/>
            <person name="Perez J."/>
            <person name="Pradella S."/>
            <person name="Rachid S."/>
            <person name="Raddatz G."/>
            <person name="Rosenau F."/>
            <person name="Rueckert C."/>
            <person name="Sasse F."/>
            <person name="Scharfe M."/>
            <person name="Schuster S.C."/>
            <person name="Suen G."/>
            <person name="Treuner-Lange A."/>
            <person name="Velicer G.J."/>
            <person name="Vorholter F.-J."/>
            <person name="Weissman K.J."/>
            <person name="Welch R.D."/>
            <person name="Wenzel S.C."/>
            <person name="Whitworth D.E."/>
            <person name="Wilhelm S."/>
            <person name="Wittmann C."/>
            <person name="Bloecker H."/>
            <person name="Puehler A."/>
            <person name="Mueller R."/>
        </authorList>
    </citation>
    <scope>NUCLEOTIDE SEQUENCE [LARGE SCALE GENOMIC DNA]</scope>
    <source>
        <strain evidence="3">So ce56</strain>
    </source>
</reference>